<evidence type="ECO:0000313" key="2">
    <source>
        <dbReference type="Proteomes" id="UP000821845"/>
    </source>
</evidence>
<sequence>MSSAPRAITNDVLLCNDGKATSSGCPAPMFAATARVIGRRLQKRYVLRPGARCRVNMSVRRRTAVLVRGGVFLRDVTTSASNIVTFVLFPNLALGLDCPRLPGVEVASLLLTLVGGGCLGADYHMVLVDEVPSLIGFRYLPTQPVVPVIWLALQVRQKGLHSCSAGPPEDRCVPTAGSARYQPGAPPCQSSDR</sequence>
<keyword evidence="2" id="KW-1185">Reference proteome</keyword>
<gene>
    <name evidence="1" type="ORF">HPB50_011391</name>
</gene>
<protein>
    <submittedName>
        <fullName evidence="1">Uncharacterized protein</fullName>
    </submittedName>
</protein>
<comment type="caution">
    <text evidence="1">The sequence shown here is derived from an EMBL/GenBank/DDBJ whole genome shotgun (WGS) entry which is preliminary data.</text>
</comment>
<dbReference type="EMBL" id="CM023485">
    <property type="protein sequence ID" value="KAH6930166.1"/>
    <property type="molecule type" value="Genomic_DNA"/>
</dbReference>
<proteinExistence type="predicted"/>
<accession>A0ACB7S5G1</accession>
<dbReference type="Proteomes" id="UP000821845">
    <property type="component" value="Chromosome 5"/>
</dbReference>
<evidence type="ECO:0000313" key="1">
    <source>
        <dbReference type="EMBL" id="KAH6930166.1"/>
    </source>
</evidence>
<name>A0ACB7S5G1_HYAAI</name>
<reference evidence="1" key="1">
    <citation type="submission" date="2020-05" db="EMBL/GenBank/DDBJ databases">
        <title>Large-scale comparative analyses of tick genomes elucidate their genetic diversity and vector capacities.</title>
        <authorList>
            <person name="Jia N."/>
            <person name="Wang J."/>
            <person name="Shi W."/>
            <person name="Du L."/>
            <person name="Sun Y."/>
            <person name="Zhan W."/>
            <person name="Jiang J."/>
            <person name="Wang Q."/>
            <person name="Zhang B."/>
            <person name="Ji P."/>
            <person name="Sakyi L.B."/>
            <person name="Cui X."/>
            <person name="Yuan T."/>
            <person name="Jiang B."/>
            <person name="Yang W."/>
            <person name="Lam T.T.-Y."/>
            <person name="Chang Q."/>
            <person name="Ding S."/>
            <person name="Wang X."/>
            <person name="Zhu J."/>
            <person name="Ruan X."/>
            <person name="Zhao L."/>
            <person name="Wei J."/>
            <person name="Que T."/>
            <person name="Du C."/>
            <person name="Cheng J."/>
            <person name="Dai P."/>
            <person name="Han X."/>
            <person name="Huang E."/>
            <person name="Gao Y."/>
            <person name="Liu J."/>
            <person name="Shao H."/>
            <person name="Ye R."/>
            <person name="Li L."/>
            <person name="Wei W."/>
            <person name="Wang X."/>
            <person name="Wang C."/>
            <person name="Yang T."/>
            <person name="Huo Q."/>
            <person name="Li W."/>
            <person name="Guo W."/>
            <person name="Chen H."/>
            <person name="Zhou L."/>
            <person name="Ni X."/>
            <person name="Tian J."/>
            <person name="Zhou Y."/>
            <person name="Sheng Y."/>
            <person name="Liu T."/>
            <person name="Pan Y."/>
            <person name="Xia L."/>
            <person name="Li J."/>
            <person name="Zhao F."/>
            <person name="Cao W."/>
        </authorList>
    </citation>
    <scope>NUCLEOTIDE SEQUENCE</scope>
    <source>
        <strain evidence="1">Hyas-2018</strain>
    </source>
</reference>
<organism evidence="1 2">
    <name type="scientific">Hyalomma asiaticum</name>
    <name type="common">Tick</name>
    <dbReference type="NCBI Taxonomy" id="266040"/>
    <lineage>
        <taxon>Eukaryota</taxon>
        <taxon>Metazoa</taxon>
        <taxon>Ecdysozoa</taxon>
        <taxon>Arthropoda</taxon>
        <taxon>Chelicerata</taxon>
        <taxon>Arachnida</taxon>
        <taxon>Acari</taxon>
        <taxon>Parasitiformes</taxon>
        <taxon>Ixodida</taxon>
        <taxon>Ixodoidea</taxon>
        <taxon>Ixodidae</taxon>
        <taxon>Hyalomminae</taxon>
        <taxon>Hyalomma</taxon>
    </lineage>
</organism>